<dbReference type="Proteomes" id="UP001222325">
    <property type="component" value="Unassembled WGS sequence"/>
</dbReference>
<protein>
    <submittedName>
        <fullName evidence="2">Uncharacterized protein</fullName>
    </submittedName>
</protein>
<evidence type="ECO:0000256" key="1">
    <source>
        <dbReference type="SAM" id="MobiDB-lite"/>
    </source>
</evidence>
<name>A0AAD6TQ71_9AGAR</name>
<sequence length="223" mass="23519">MLSIPERDVPLPRRATGSGNAASHALASTHLLSTPLVNSEAGGSISGTGGVGRAPRAHLTLTGPRALAPARPRLSAPITLPLRCAQALPRTLHRGYHPCRTCSSSSLLLAATPARRYRCSAPAFCSPSHARKSYANHLREPAFARSASEYVCVPAPALCIFPTRVRAFRSSFRRGCATHANPIAPQVSVSFLTPGPLCLASNDLVFSTPPLPLFPPTLHDPVA</sequence>
<dbReference type="AlphaFoldDB" id="A0AAD6TQ71"/>
<accession>A0AAD6TQ71</accession>
<proteinExistence type="predicted"/>
<feature type="compositionally biased region" description="Basic and acidic residues" evidence="1">
    <location>
        <begin position="1"/>
        <end position="11"/>
    </location>
</feature>
<feature type="region of interest" description="Disordered" evidence="1">
    <location>
        <begin position="1"/>
        <end position="22"/>
    </location>
</feature>
<evidence type="ECO:0000313" key="3">
    <source>
        <dbReference type="Proteomes" id="UP001222325"/>
    </source>
</evidence>
<gene>
    <name evidence="2" type="ORF">B0H15DRAFT_957414</name>
</gene>
<organism evidence="2 3">
    <name type="scientific">Mycena belliarum</name>
    <dbReference type="NCBI Taxonomy" id="1033014"/>
    <lineage>
        <taxon>Eukaryota</taxon>
        <taxon>Fungi</taxon>
        <taxon>Dikarya</taxon>
        <taxon>Basidiomycota</taxon>
        <taxon>Agaricomycotina</taxon>
        <taxon>Agaricomycetes</taxon>
        <taxon>Agaricomycetidae</taxon>
        <taxon>Agaricales</taxon>
        <taxon>Marasmiineae</taxon>
        <taxon>Mycenaceae</taxon>
        <taxon>Mycena</taxon>
    </lineage>
</organism>
<dbReference type="EMBL" id="JARJCN010000120">
    <property type="protein sequence ID" value="KAJ7071910.1"/>
    <property type="molecule type" value="Genomic_DNA"/>
</dbReference>
<comment type="caution">
    <text evidence="2">The sequence shown here is derived from an EMBL/GenBank/DDBJ whole genome shotgun (WGS) entry which is preliminary data.</text>
</comment>
<reference evidence="2" key="1">
    <citation type="submission" date="2023-03" db="EMBL/GenBank/DDBJ databases">
        <title>Massive genome expansion in bonnet fungi (Mycena s.s.) driven by repeated elements and novel gene families across ecological guilds.</title>
        <authorList>
            <consortium name="Lawrence Berkeley National Laboratory"/>
            <person name="Harder C.B."/>
            <person name="Miyauchi S."/>
            <person name="Viragh M."/>
            <person name="Kuo A."/>
            <person name="Thoen E."/>
            <person name="Andreopoulos B."/>
            <person name="Lu D."/>
            <person name="Skrede I."/>
            <person name="Drula E."/>
            <person name="Henrissat B."/>
            <person name="Morin E."/>
            <person name="Kohler A."/>
            <person name="Barry K."/>
            <person name="LaButti K."/>
            <person name="Morin E."/>
            <person name="Salamov A."/>
            <person name="Lipzen A."/>
            <person name="Mereny Z."/>
            <person name="Hegedus B."/>
            <person name="Baldrian P."/>
            <person name="Stursova M."/>
            <person name="Weitz H."/>
            <person name="Taylor A."/>
            <person name="Grigoriev I.V."/>
            <person name="Nagy L.G."/>
            <person name="Martin F."/>
            <person name="Kauserud H."/>
        </authorList>
    </citation>
    <scope>NUCLEOTIDE SEQUENCE</scope>
    <source>
        <strain evidence="2">CBHHK173m</strain>
    </source>
</reference>
<evidence type="ECO:0000313" key="2">
    <source>
        <dbReference type="EMBL" id="KAJ7071910.1"/>
    </source>
</evidence>
<keyword evidence="3" id="KW-1185">Reference proteome</keyword>